<dbReference type="AlphaFoldDB" id="A0A7W7VJQ1"/>
<proteinExistence type="inferred from homology"/>
<dbReference type="InterPro" id="IPR000223">
    <property type="entry name" value="Pept_S26A_signal_pept_1"/>
</dbReference>
<dbReference type="Pfam" id="PF10502">
    <property type="entry name" value="Peptidase_S26"/>
    <property type="match status" value="1"/>
</dbReference>
<dbReference type="SUPFAM" id="SSF51306">
    <property type="entry name" value="LexA/Signal peptidase"/>
    <property type="match status" value="1"/>
</dbReference>
<evidence type="ECO:0000256" key="4">
    <source>
        <dbReference type="PIRSR" id="PIRSR600223-1"/>
    </source>
</evidence>
<evidence type="ECO:0000313" key="6">
    <source>
        <dbReference type="EMBL" id="MBB4912811.1"/>
    </source>
</evidence>
<evidence type="ECO:0000256" key="1">
    <source>
        <dbReference type="ARBA" id="ARBA00004401"/>
    </source>
</evidence>
<dbReference type="CDD" id="cd06462">
    <property type="entry name" value="Peptidase_S24_S26"/>
    <property type="match status" value="1"/>
</dbReference>
<dbReference type="GO" id="GO:0004252">
    <property type="term" value="F:serine-type endopeptidase activity"/>
    <property type="evidence" value="ECO:0007669"/>
    <property type="project" value="InterPro"/>
</dbReference>
<evidence type="ECO:0000256" key="3">
    <source>
        <dbReference type="ARBA" id="ARBA00013650"/>
    </source>
</evidence>
<keyword evidence="6" id="KW-0378">Hydrolase</keyword>
<dbReference type="PANTHER" id="PTHR46041">
    <property type="entry name" value="MITOCHONDRIAL INNER MEMBRANE PROTEASE SUBUNIT 2"/>
    <property type="match status" value="1"/>
</dbReference>
<protein>
    <recommendedName>
        <fullName evidence="3">Mitochondrial inner membrane protease subunit 2</fullName>
    </recommendedName>
</protein>
<keyword evidence="7" id="KW-1185">Reference proteome</keyword>
<dbReference type="InterPro" id="IPR037730">
    <property type="entry name" value="IMP2"/>
</dbReference>
<sequence>MRTLVAAVLVAAVARRLLVVVTVRGNSMRPTYTDGDVLLAARFPLLRRGRAIVFTPPTNVRDAPPYRVKRLVALPGDPTPDWVRDRQRFVPAGHVVVRGDNLRSEDSSTYGYVERAGVLAVVVRRLRAAP</sequence>
<evidence type="ECO:0000256" key="2">
    <source>
        <dbReference type="ARBA" id="ARBA00007066"/>
    </source>
</evidence>
<name>A0A7W7VJQ1_9PSEU</name>
<dbReference type="InterPro" id="IPR036286">
    <property type="entry name" value="LexA/Signal_pep-like_sf"/>
</dbReference>
<evidence type="ECO:0000313" key="7">
    <source>
        <dbReference type="Proteomes" id="UP000520767"/>
    </source>
</evidence>
<feature type="active site" evidence="4">
    <location>
        <position position="27"/>
    </location>
</feature>
<accession>A0A7W7VJQ1</accession>
<dbReference type="GO" id="GO:0006465">
    <property type="term" value="P:signal peptide processing"/>
    <property type="evidence" value="ECO:0007669"/>
    <property type="project" value="InterPro"/>
</dbReference>
<comment type="caution">
    <text evidence="6">The sequence shown here is derived from an EMBL/GenBank/DDBJ whole genome shotgun (WGS) entry which is preliminary data.</text>
</comment>
<dbReference type="InterPro" id="IPR019533">
    <property type="entry name" value="Peptidase_S26"/>
</dbReference>
<comment type="similarity">
    <text evidence="2">Belongs to the peptidase S26 family. IMP2 subfamily.</text>
</comment>
<dbReference type="PRINTS" id="PR00727">
    <property type="entry name" value="LEADERPTASE"/>
</dbReference>
<dbReference type="Proteomes" id="UP000520767">
    <property type="component" value="Unassembled WGS sequence"/>
</dbReference>
<reference evidence="6 7" key="1">
    <citation type="submission" date="2020-08" db="EMBL/GenBank/DDBJ databases">
        <title>Genomic Encyclopedia of Type Strains, Phase III (KMG-III): the genomes of soil and plant-associated and newly described type strains.</title>
        <authorList>
            <person name="Whitman W."/>
        </authorList>
    </citation>
    <scope>NUCLEOTIDE SEQUENCE [LARGE SCALE GENOMIC DNA]</scope>
    <source>
        <strain evidence="6 7">CECT 8960</strain>
    </source>
</reference>
<dbReference type="RefSeq" id="WP_184816761.1">
    <property type="nucleotide sequence ID" value="NZ_JACHJQ010000017.1"/>
</dbReference>
<gene>
    <name evidence="6" type="ORF">FHR82_009085</name>
</gene>
<dbReference type="GO" id="GO:0005886">
    <property type="term" value="C:plasma membrane"/>
    <property type="evidence" value="ECO:0007669"/>
    <property type="project" value="UniProtKB-SubCell"/>
</dbReference>
<dbReference type="Gene3D" id="2.10.109.10">
    <property type="entry name" value="Umud Fragment, subunit A"/>
    <property type="match status" value="1"/>
</dbReference>
<dbReference type="EMBL" id="JACHJQ010000017">
    <property type="protein sequence ID" value="MBB4912811.1"/>
    <property type="molecule type" value="Genomic_DNA"/>
</dbReference>
<feature type="domain" description="Peptidase S26" evidence="5">
    <location>
        <begin position="3"/>
        <end position="77"/>
    </location>
</feature>
<feature type="active site" evidence="4">
    <location>
        <position position="69"/>
    </location>
</feature>
<evidence type="ECO:0000259" key="5">
    <source>
        <dbReference type="Pfam" id="PF10502"/>
    </source>
</evidence>
<comment type="subcellular location">
    <subcellularLocation>
        <location evidence="1">Cell membrane</location>
        <topology evidence="1">Single-pass type II membrane protein</topology>
    </subcellularLocation>
</comment>
<organism evidence="6 7">
    <name type="scientific">Actinophytocola algeriensis</name>
    <dbReference type="NCBI Taxonomy" id="1768010"/>
    <lineage>
        <taxon>Bacteria</taxon>
        <taxon>Bacillati</taxon>
        <taxon>Actinomycetota</taxon>
        <taxon>Actinomycetes</taxon>
        <taxon>Pseudonocardiales</taxon>
        <taxon>Pseudonocardiaceae</taxon>
    </lineage>
</organism>
<dbReference type="PANTHER" id="PTHR46041:SF1">
    <property type="entry name" value="MITOCHONDRIAL INNER MEMBRANE PROTEASE SUBUNIT 2"/>
    <property type="match status" value="1"/>
</dbReference>